<proteinExistence type="predicted"/>
<gene>
    <name evidence="1" type="ORF">OOJ09_28060</name>
</gene>
<evidence type="ECO:0000313" key="1">
    <source>
        <dbReference type="EMBL" id="MCZ8548049.1"/>
    </source>
</evidence>
<protein>
    <submittedName>
        <fullName evidence="1">Uncharacterized protein</fullName>
    </submittedName>
</protein>
<dbReference type="RefSeq" id="WP_269908313.1">
    <property type="nucleotide sequence ID" value="NZ_JAPFQA010000021.1"/>
</dbReference>
<accession>A0ABT4R345</accession>
<name>A0ABT4R345_9HYPH</name>
<comment type="caution">
    <text evidence="1">The sequence shown here is derived from an EMBL/GenBank/DDBJ whole genome shotgun (WGS) entry which is preliminary data.</text>
</comment>
<keyword evidence="2" id="KW-1185">Reference proteome</keyword>
<evidence type="ECO:0000313" key="2">
    <source>
        <dbReference type="Proteomes" id="UP001152178"/>
    </source>
</evidence>
<dbReference type="EMBL" id="JAPFQA010000021">
    <property type="protein sequence ID" value="MCZ8548049.1"/>
    <property type="molecule type" value="Genomic_DNA"/>
</dbReference>
<dbReference type="Proteomes" id="UP001152178">
    <property type="component" value="Unassembled WGS sequence"/>
</dbReference>
<reference evidence="1" key="1">
    <citation type="submission" date="2022-11" db="EMBL/GenBank/DDBJ databases">
        <authorList>
            <person name="Coimbra C."/>
        </authorList>
    </citation>
    <scope>NUCLEOTIDE SEQUENCE</scope>
    <source>
        <strain evidence="1">Jales19</strain>
    </source>
</reference>
<sequence>MALHFDLSAVRKRLGEDDFELYTTHPGDYGKDEKRWHPVSDALVWLSMSCGYGEITEPNVLQVAARIATFEAKHGPTFMTAKGRFGMTVEDVWRHIGLATNASTLTKAQFARSFGSLYAPNFGRSAHSHVAETCSEASQ</sequence>
<organism evidence="1 2">
    <name type="scientific">Mesorhizobium qingshengii</name>
    <dbReference type="NCBI Taxonomy" id="1165689"/>
    <lineage>
        <taxon>Bacteria</taxon>
        <taxon>Pseudomonadati</taxon>
        <taxon>Pseudomonadota</taxon>
        <taxon>Alphaproteobacteria</taxon>
        <taxon>Hyphomicrobiales</taxon>
        <taxon>Phyllobacteriaceae</taxon>
        <taxon>Mesorhizobium</taxon>
    </lineage>
</organism>